<reference evidence="9 10" key="1">
    <citation type="submission" date="2019-09" db="EMBL/GenBank/DDBJ databases">
        <authorList>
            <person name="Brejova B."/>
        </authorList>
    </citation>
    <scope>NUCLEOTIDE SEQUENCE [LARGE SCALE GENOMIC DNA]</scope>
</reference>
<evidence type="ECO:0000313" key="9">
    <source>
        <dbReference type="EMBL" id="VVT54383.1"/>
    </source>
</evidence>
<feature type="compositionally biased region" description="Acidic residues" evidence="7">
    <location>
        <begin position="382"/>
        <end position="393"/>
    </location>
</feature>
<dbReference type="Proteomes" id="UP000398389">
    <property type="component" value="Unassembled WGS sequence"/>
</dbReference>
<dbReference type="InterPro" id="IPR010994">
    <property type="entry name" value="RuvA_2-like"/>
</dbReference>
<dbReference type="GO" id="GO:0003684">
    <property type="term" value="F:damaged DNA binding"/>
    <property type="evidence" value="ECO:0007669"/>
    <property type="project" value="InterPro"/>
</dbReference>
<feature type="region of interest" description="Disordered" evidence="7">
    <location>
        <begin position="1"/>
        <end position="48"/>
    </location>
</feature>
<dbReference type="Pfam" id="PF03834">
    <property type="entry name" value="Rad10"/>
    <property type="match status" value="2"/>
</dbReference>
<evidence type="ECO:0000313" key="10">
    <source>
        <dbReference type="Proteomes" id="UP000398389"/>
    </source>
</evidence>
<feature type="compositionally biased region" description="Acidic residues" evidence="7">
    <location>
        <begin position="343"/>
        <end position="368"/>
    </location>
</feature>
<feature type="domain" description="ERCC1-like central" evidence="8">
    <location>
        <begin position="125"/>
        <end position="222"/>
    </location>
</feature>
<evidence type="ECO:0000256" key="7">
    <source>
        <dbReference type="SAM" id="MobiDB-lite"/>
    </source>
</evidence>
<dbReference type="PANTHER" id="PTHR12749">
    <property type="entry name" value="EXCISION REPAIR CROSS-COMPLEMENTING 1 ERCC1"/>
    <property type="match status" value="1"/>
</dbReference>
<evidence type="ECO:0000259" key="8">
    <source>
        <dbReference type="Pfam" id="PF03834"/>
    </source>
</evidence>
<dbReference type="SUPFAM" id="SSF47781">
    <property type="entry name" value="RuvA domain 2-like"/>
    <property type="match status" value="1"/>
</dbReference>
<dbReference type="InterPro" id="IPR047260">
    <property type="entry name" value="ERCC1-like_central_dom"/>
</dbReference>
<dbReference type="EMBL" id="CABVLU010000003">
    <property type="protein sequence ID" value="VVT54383.1"/>
    <property type="molecule type" value="Genomic_DNA"/>
</dbReference>
<dbReference type="OrthoDB" id="10262814at2759"/>
<comment type="subcellular location">
    <subcellularLocation>
        <location evidence="1">Nucleus</location>
    </subcellularLocation>
</comment>
<dbReference type="SUPFAM" id="SSF52980">
    <property type="entry name" value="Restriction endonuclease-like"/>
    <property type="match status" value="2"/>
</dbReference>
<keyword evidence="6" id="KW-0539">Nucleus</keyword>
<dbReference type="InterPro" id="IPR004579">
    <property type="entry name" value="ERCC1/RAD10/SWI10"/>
</dbReference>
<dbReference type="Gene3D" id="1.10.150.20">
    <property type="entry name" value="5' to 3' exonuclease, C-terminal subdomain"/>
    <property type="match status" value="1"/>
</dbReference>
<keyword evidence="10" id="KW-1185">Reference proteome</keyword>
<evidence type="ECO:0000256" key="2">
    <source>
        <dbReference type="ARBA" id="ARBA00008283"/>
    </source>
</evidence>
<dbReference type="GO" id="GO:0000110">
    <property type="term" value="C:nucleotide-excision repair factor 1 complex"/>
    <property type="evidence" value="ECO:0007669"/>
    <property type="project" value="TreeGrafter"/>
</dbReference>
<dbReference type="GO" id="GO:0006312">
    <property type="term" value="P:mitotic recombination"/>
    <property type="evidence" value="ECO:0007669"/>
    <property type="project" value="TreeGrafter"/>
</dbReference>
<evidence type="ECO:0000256" key="4">
    <source>
        <dbReference type="ARBA" id="ARBA00023125"/>
    </source>
</evidence>
<dbReference type="AlphaFoldDB" id="A0A5E8BSH9"/>
<dbReference type="GO" id="GO:0070914">
    <property type="term" value="P:UV-damage excision repair"/>
    <property type="evidence" value="ECO:0007669"/>
    <property type="project" value="TreeGrafter"/>
</dbReference>
<dbReference type="GeneID" id="43582863"/>
<feature type="domain" description="ERCC1-like central" evidence="8">
    <location>
        <begin position="56"/>
        <end position="90"/>
    </location>
</feature>
<gene>
    <name evidence="9" type="ORF">SAPINGB_P004048</name>
</gene>
<keyword evidence="3" id="KW-0227">DNA damage</keyword>
<sequence>MSSSSSGSSNNNQSTLSGTKRPFSAPESNPQSGTNRQPGTSATSGRPQTSLAGFQISVSPRQKGNPLLTHLKNVPWKYADIVSDYFIPATSSGRTYKSPEAIASGSTTQGHQGTAGRGSVLAASTASNVLYLSLKYYRIHPEYITGRMAKLGYEQERNDDDVSASGVGLSGIHFARILLVVVDIENPAETLKEITRLSFARDFTMVLAWNNADAANYITQLKTMQNASLDPSAKNYDTLTGMALLNGGSSGAYTGGSSKNDSSSGSEGLSMSASVYNAHVIETVTKVRGINKTDAQALIAQYGSLSNAFKDGASKVENIGGWGATKAKRFQDAITKPFINREWEEEDKEVGYDEDEEEEEEDDDDEDLFVSAGANRENITTDNDDSLTIEPDN</sequence>
<evidence type="ECO:0000256" key="1">
    <source>
        <dbReference type="ARBA" id="ARBA00004123"/>
    </source>
</evidence>
<evidence type="ECO:0000256" key="6">
    <source>
        <dbReference type="ARBA" id="ARBA00023242"/>
    </source>
</evidence>
<comment type="similarity">
    <text evidence="2">Belongs to the ERCC1/RAD10/SWI10 family.</text>
</comment>
<protein>
    <recommendedName>
        <fullName evidence="8">ERCC1-like central domain-containing protein</fullName>
    </recommendedName>
</protein>
<organism evidence="9 10">
    <name type="scientific">Magnusiomyces paraingens</name>
    <dbReference type="NCBI Taxonomy" id="2606893"/>
    <lineage>
        <taxon>Eukaryota</taxon>
        <taxon>Fungi</taxon>
        <taxon>Dikarya</taxon>
        <taxon>Ascomycota</taxon>
        <taxon>Saccharomycotina</taxon>
        <taxon>Dipodascomycetes</taxon>
        <taxon>Dipodascales</taxon>
        <taxon>Dipodascaceae</taxon>
        <taxon>Magnusiomyces</taxon>
    </lineage>
</organism>
<dbReference type="CDD" id="cd22325">
    <property type="entry name" value="ERCC1_C-like"/>
    <property type="match status" value="1"/>
</dbReference>
<dbReference type="RefSeq" id="XP_031854654.1">
    <property type="nucleotide sequence ID" value="XM_031998763.1"/>
</dbReference>
<feature type="compositionally biased region" description="Polar residues" evidence="7">
    <location>
        <begin position="26"/>
        <end position="48"/>
    </location>
</feature>
<keyword evidence="5" id="KW-0234">DNA repair</keyword>
<keyword evidence="4" id="KW-0238">DNA-binding</keyword>
<dbReference type="GO" id="GO:0003697">
    <property type="term" value="F:single-stranded DNA binding"/>
    <property type="evidence" value="ECO:0007669"/>
    <property type="project" value="TreeGrafter"/>
</dbReference>
<feature type="compositionally biased region" description="Low complexity" evidence="7">
    <location>
        <begin position="1"/>
        <end position="17"/>
    </location>
</feature>
<name>A0A5E8BSH9_9ASCO</name>
<dbReference type="Gene3D" id="3.40.50.10130">
    <property type="match status" value="2"/>
</dbReference>
<dbReference type="PANTHER" id="PTHR12749:SF0">
    <property type="entry name" value="DNA EXCISION REPAIR PROTEIN ERCC-1"/>
    <property type="match status" value="1"/>
</dbReference>
<dbReference type="GO" id="GO:0070522">
    <property type="term" value="C:ERCC4-ERCC1 complex"/>
    <property type="evidence" value="ECO:0007669"/>
    <property type="project" value="TreeGrafter"/>
</dbReference>
<evidence type="ECO:0000256" key="5">
    <source>
        <dbReference type="ARBA" id="ARBA00023204"/>
    </source>
</evidence>
<feature type="region of interest" description="Disordered" evidence="7">
    <location>
        <begin position="340"/>
        <end position="393"/>
    </location>
</feature>
<accession>A0A5E8BSH9</accession>
<evidence type="ECO:0000256" key="3">
    <source>
        <dbReference type="ARBA" id="ARBA00022763"/>
    </source>
</evidence>
<dbReference type="GO" id="GO:0006302">
    <property type="term" value="P:double-strand break repair"/>
    <property type="evidence" value="ECO:0007669"/>
    <property type="project" value="UniProtKB-ARBA"/>
</dbReference>
<dbReference type="InterPro" id="IPR011335">
    <property type="entry name" value="Restrct_endonuc-II-like"/>
</dbReference>
<proteinExistence type="inferred from homology"/>